<reference evidence="3" key="1">
    <citation type="journal article" date="2011" name="Nat. Genet.">
        <title>The Arabidopsis lyrata genome sequence and the basis of rapid genome size change.</title>
        <authorList>
            <person name="Hu T.T."/>
            <person name="Pattyn P."/>
            <person name="Bakker E.G."/>
            <person name="Cao J."/>
            <person name="Cheng J.-F."/>
            <person name="Clark R.M."/>
            <person name="Fahlgren N."/>
            <person name="Fawcett J.A."/>
            <person name="Grimwood J."/>
            <person name="Gundlach H."/>
            <person name="Haberer G."/>
            <person name="Hollister J.D."/>
            <person name="Ossowski S."/>
            <person name="Ottilar R.P."/>
            <person name="Salamov A.A."/>
            <person name="Schneeberger K."/>
            <person name="Spannagl M."/>
            <person name="Wang X."/>
            <person name="Yang L."/>
            <person name="Nasrallah M.E."/>
            <person name="Bergelson J."/>
            <person name="Carrington J.C."/>
            <person name="Gaut B.S."/>
            <person name="Schmutz J."/>
            <person name="Mayer K.F.X."/>
            <person name="Van de Peer Y."/>
            <person name="Grigoriev I.V."/>
            <person name="Nordborg M."/>
            <person name="Weigel D."/>
            <person name="Guo Y.-L."/>
        </authorList>
    </citation>
    <scope>NUCLEOTIDE SEQUENCE [LARGE SCALE GENOMIC DNA]</scope>
    <source>
        <strain evidence="3">cv. MN47</strain>
    </source>
</reference>
<gene>
    <name evidence="2" type="ORF">ARALYDRAFT_908030</name>
</gene>
<dbReference type="HOGENOM" id="CLU_3016965_0_0_1"/>
<protein>
    <submittedName>
        <fullName evidence="2">Uncharacterized protein</fullName>
    </submittedName>
</protein>
<dbReference type="OrthoDB" id="1112434at2759"/>
<accession>D7M741</accession>
<proteinExistence type="predicted"/>
<dbReference type="Proteomes" id="UP000008694">
    <property type="component" value="Unassembled WGS sequence"/>
</dbReference>
<name>D7M741_ARALL</name>
<dbReference type="KEGG" id="aly:9309086"/>
<dbReference type="EMBL" id="GL348718">
    <property type="protein sequence ID" value="EFH47192.1"/>
    <property type="molecule type" value="Genomic_DNA"/>
</dbReference>
<evidence type="ECO:0000256" key="1">
    <source>
        <dbReference type="SAM" id="MobiDB-lite"/>
    </source>
</evidence>
<organism evidence="3">
    <name type="scientific">Arabidopsis lyrata subsp. lyrata</name>
    <name type="common">Lyre-leaved rock-cress</name>
    <dbReference type="NCBI Taxonomy" id="81972"/>
    <lineage>
        <taxon>Eukaryota</taxon>
        <taxon>Viridiplantae</taxon>
        <taxon>Streptophyta</taxon>
        <taxon>Embryophyta</taxon>
        <taxon>Tracheophyta</taxon>
        <taxon>Spermatophyta</taxon>
        <taxon>Magnoliopsida</taxon>
        <taxon>eudicotyledons</taxon>
        <taxon>Gunneridae</taxon>
        <taxon>Pentapetalae</taxon>
        <taxon>rosids</taxon>
        <taxon>malvids</taxon>
        <taxon>Brassicales</taxon>
        <taxon>Brassicaceae</taxon>
        <taxon>Camelineae</taxon>
        <taxon>Arabidopsis</taxon>
    </lineage>
</organism>
<dbReference type="Gramene" id="scaffold_600087.1">
    <property type="protein sequence ID" value="scaffold_600087.1"/>
    <property type="gene ID" value="scaffold_600087.1"/>
</dbReference>
<evidence type="ECO:0000313" key="3">
    <source>
        <dbReference type="Proteomes" id="UP000008694"/>
    </source>
</evidence>
<dbReference type="AlphaFoldDB" id="D7M741"/>
<keyword evidence="3" id="KW-1185">Reference proteome</keyword>
<evidence type="ECO:0000313" key="2">
    <source>
        <dbReference type="EMBL" id="EFH47192.1"/>
    </source>
</evidence>
<feature type="region of interest" description="Disordered" evidence="1">
    <location>
        <begin position="25"/>
        <end position="56"/>
    </location>
</feature>
<dbReference type="STRING" id="81972.D7M741"/>
<sequence length="56" mass="5946">MAGNFRPSVTKVPATSLNSVRSCRNRPVISSGSSESSVNILRLDGSDDNLSDISYS</sequence>